<dbReference type="Proteomes" id="UP000756132">
    <property type="component" value="Chromosome 12"/>
</dbReference>
<reference evidence="2" key="1">
    <citation type="submission" date="2021-12" db="EMBL/GenBank/DDBJ databases">
        <authorList>
            <person name="Zaccaron A."/>
            <person name="Stergiopoulos I."/>
        </authorList>
    </citation>
    <scope>NUCLEOTIDE SEQUENCE</scope>
    <source>
        <strain evidence="2">Race5_Kim</strain>
    </source>
</reference>
<feature type="compositionally biased region" description="Low complexity" evidence="1">
    <location>
        <begin position="128"/>
        <end position="147"/>
    </location>
</feature>
<protein>
    <submittedName>
        <fullName evidence="2">Uncharacterized protein</fullName>
    </submittedName>
</protein>
<feature type="compositionally biased region" description="Pro residues" evidence="1">
    <location>
        <begin position="561"/>
        <end position="570"/>
    </location>
</feature>
<evidence type="ECO:0000256" key="1">
    <source>
        <dbReference type="SAM" id="MobiDB-lite"/>
    </source>
</evidence>
<sequence length="832" mass="94824">MAAKRSRSKKSSKSPQKDDKKTSPQASSAKKSTPAELSLRAILQKPSFKAGNKKSSTGRQPSLEHAMDNLLSPAQLADDEYTPPARPVRGKISTQTTSKLPKHVKKRASKENPIDPDLMDITEDVPWTRPSASRTSSLRSSSSPQLREAAAVDTFERNRESNLAAPFPRNNAGHPGPQYISRGPVVDGFTQPRPEQRDDYTPPVQHVETPYLGPEYANPRDQAEALLAGRTSTCRMPTGGRSYRTQLLDSLRELGFGYHATGHPIPPLTQAEWRARGQSQNPVAVWKSYDDYGILPRWAKPSYPGFRDPRNDRFGNKHSDRSVRAYWTRYTNMCLGAEEHAIEEYCCELFREAHGISDEEFEYNKSLTLIDRKFRVVRALHRTNPVVDDWYSALPDSDREEVFDELEPDLLDGNRILGRPVRRLWKVVRVPHHVFKEGDEEPGSALDAYWDYRGSGIIPKGTQKYIAYPQREDIDGDGDLVDDPMDLEEDPQITAIRECQYQTSLRRAEQLYIYEWTKCRRAIELGLTHDEFDWYLATGKIDPAWSSLTPDGRRQVRSAAPAPPPQPPTQRPLYARPGRRARPDPPAVGRRLLPRPTEQRRQFTSQPPQQRAMHNPAGRGLYQRPGGNPPRIFNPPANLRPDGPRIREPEPHIQWILFGHNYGSYRANAINNILITAPHTPIPPRSAGDAAVYLHAYTCQGRLPSPAGYVQPSFPPVRGEEEFEEWEQWDEYLRNHERSCRSLEQNSVLRFLRNMRAGELGLTYEEFKHNRAEGRITGYAEGWNVERQLVRGASQGLERSESRWTVDARQEEARYNLPAPGERRIRRSVVRS</sequence>
<feature type="region of interest" description="Disordered" evidence="1">
    <location>
        <begin position="1"/>
        <end position="148"/>
    </location>
</feature>
<dbReference type="OrthoDB" id="10578486at2759"/>
<dbReference type="EMBL" id="CP090174">
    <property type="protein sequence ID" value="UJO24665.1"/>
    <property type="molecule type" value="Genomic_DNA"/>
</dbReference>
<reference evidence="2" key="2">
    <citation type="journal article" date="2022" name="Microb. Genom.">
        <title>A chromosome-scale genome assembly of the tomato pathogen Cladosporium fulvum reveals a compartmentalized genome architecture and the presence of a dispensable chromosome.</title>
        <authorList>
            <person name="Zaccaron A.Z."/>
            <person name="Chen L.H."/>
            <person name="Samaras A."/>
            <person name="Stergiopoulos I."/>
        </authorList>
    </citation>
    <scope>NUCLEOTIDE SEQUENCE</scope>
    <source>
        <strain evidence="2">Race5_Kim</strain>
    </source>
</reference>
<proteinExistence type="predicted"/>
<evidence type="ECO:0000313" key="2">
    <source>
        <dbReference type="EMBL" id="UJO24665.1"/>
    </source>
</evidence>
<accession>A0A9Q8PLK7</accession>
<feature type="region of interest" description="Disordered" evidence="1">
    <location>
        <begin position="545"/>
        <end position="630"/>
    </location>
</feature>
<dbReference type="RefSeq" id="XP_047769031.1">
    <property type="nucleotide sequence ID" value="XM_047912784.1"/>
</dbReference>
<keyword evidence="3" id="KW-1185">Reference proteome</keyword>
<dbReference type="GeneID" id="71993514"/>
<organism evidence="2 3">
    <name type="scientific">Passalora fulva</name>
    <name type="common">Tomato leaf mold</name>
    <name type="synonym">Cladosporium fulvum</name>
    <dbReference type="NCBI Taxonomy" id="5499"/>
    <lineage>
        <taxon>Eukaryota</taxon>
        <taxon>Fungi</taxon>
        <taxon>Dikarya</taxon>
        <taxon>Ascomycota</taxon>
        <taxon>Pezizomycotina</taxon>
        <taxon>Dothideomycetes</taxon>
        <taxon>Dothideomycetidae</taxon>
        <taxon>Mycosphaerellales</taxon>
        <taxon>Mycosphaerellaceae</taxon>
        <taxon>Fulvia</taxon>
    </lineage>
</organism>
<name>A0A9Q8PLK7_PASFU</name>
<feature type="region of interest" description="Disordered" evidence="1">
    <location>
        <begin position="164"/>
        <end position="183"/>
    </location>
</feature>
<gene>
    <name evidence="2" type="ORF">CLAFUR5_13636</name>
</gene>
<evidence type="ECO:0000313" key="3">
    <source>
        <dbReference type="Proteomes" id="UP000756132"/>
    </source>
</evidence>
<dbReference type="AlphaFoldDB" id="A0A9Q8PLK7"/>
<dbReference type="KEGG" id="ffu:CLAFUR5_13636"/>
<feature type="compositionally biased region" description="Basic residues" evidence="1">
    <location>
        <begin position="1"/>
        <end position="12"/>
    </location>
</feature>